<evidence type="ECO:0000313" key="5">
    <source>
        <dbReference type="EMBL" id="CCL98822.1"/>
    </source>
</evidence>
<dbReference type="SUPFAM" id="SSF54928">
    <property type="entry name" value="RNA-binding domain, RBD"/>
    <property type="match status" value="4"/>
</dbReference>
<feature type="domain" description="RRM" evidence="4">
    <location>
        <begin position="199"/>
        <end position="278"/>
    </location>
</feature>
<evidence type="ECO:0000256" key="2">
    <source>
        <dbReference type="ARBA" id="ARBA00022884"/>
    </source>
</evidence>
<dbReference type="STRING" id="599839.J4HS94"/>
<proteinExistence type="predicted"/>
<dbReference type="EMBL" id="HE796901">
    <property type="protein sequence ID" value="CCL98822.1"/>
    <property type="molecule type" value="Genomic_DNA"/>
</dbReference>
<dbReference type="InterPro" id="IPR000504">
    <property type="entry name" value="RRM_dom"/>
</dbReference>
<feature type="domain" description="RRM" evidence="4">
    <location>
        <begin position="410"/>
        <end position="494"/>
    </location>
</feature>
<evidence type="ECO:0000256" key="3">
    <source>
        <dbReference type="PROSITE-ProRule" id="PRU00176"/>
    </source>
</evidence>
<feature type="domain" description="RRM" evidence="4">
    <location>
        <begin position="105"/>
        <end position="183"/>
    </location>
</feature>
<dbReference type="Pfam" id="PF00076">
    <property type="entry name" value="RRM_1"/>
    <property type="match status" value="2"/>
</dbReference>
<accession>J4HS94</accession>
<dbReference type="GO" id="GO:0003723">
    <property type="term" value="F:RNA binding"/>
    <property type="evidence" value="ECO:0007669"/>
    <property type="project" value="UniProtKB-UniRule"/>
</dbReference>
<keyword evidence="6" id="KW-1185">Reference proteome</keyword>
<evidence type="ECO:0000256" key="1">
    <source>
        <dbReference type="ARBA" id="ARBA00022737"/>
    </source>
</evidence>
<dbReference type="AlphaFoldDB" id="J4HS94"/>
<organism evidence="5 6">
    <name type="scientific">Fibroporia radiculosa</name>
    <dbReference type="NCBI Taxonomy" id="599839"/>
    <lineage>
        <taxon>Eukaryota</taxon>
        <taxon>Fungi</taxon>
        <taxon>Dikarya</taxon>
        <taxon>Basidiomycota</taxon>
        <taxon>Agaricomycotina</taxon>
        <taxon>Agaricomycetes</taxon>
        <taxon>Polyporales</taxon>
        <taxon>Fibroporiaceae</taxon>
        <taxon>Fibroporia</taxon>
    </lineage>
</organism>
<protein>
    <recommendedName>
        <fullName evidence="4">RRM domain-containing protein</fullName>
    </recommendedName>
</protein>
<dbReference type="CDD" id="cd00590">
    <property type="entry name" value="RRM_SF"/>
    <property type="match status" value="4"/>
</dbReference>
<dbReference type="InParanoid" id="J4HS94"/>
<dbReference type="Gene3D" id="3.30.70.330">
    <property type="match status" value="4"/>
</dbReference>
<dbReference type="PANTHER" id="PTHR23236:SF119">
    <property type="entry name" value="NUCLEAR RNA-BINDING PROTEIN SART-3"/>
    <property type="match status" value="1"/>
</dbReference>
<name>J4HS94_9APHY</name>
<dbReference type="OrthoDB" id="2786002at2759"/>
<gene>
    <name evidence="5" type="ORF">FIBRA_00827</name>
</gene>
<reference evidence="5 6" key="1">
    <citation type="journal article" date="2012" name="Appl. Environ. Microbiol.">
        <title>Short-read sequencing for genomic analysis of the brown rot fungus Fibroporia radiculosa.</title>
        <authorList>
            <person name="Tang J.D."/>
            <person name="Perkins A.D."/>
            <person name="Sonstegard T.S."/>
            <person name="Schroeder S.G."/>
            <person name="Burgess S.C."/>
            <person name="Diehl S.V."/>
        </authorList>
    </citation>
    <scope>NUCLEOTIDE SEQUENCE [LARGE SCALE GENOMIC DNA]</scope>
    <source>
        <strain evidence="5 6">TFFH 294</strain>
    </source>
</reference>
<dbReference type="HOGENOM" id="CLU_507170_0_0_1"/>
<dbReference type="PANTHER" id="PTHR23236">
    <property type="entry name" value="EUKARYOTIC TRANSLATION INITIATION FACTOR 4B/4H"/>
    <property type="match status" value="1"/>
</dbReference>
<keyword evidence="1" id="KW-0677">Repeat</keyword>
<evidence type="ECO:0000313" key="6">
    <source>
        <dbReference type="Proteomes" id="UP000006352"/>
    </source>
</evidence>
<dbReference type="GeneID" id="24093733"/>
<dbReference type="RefSeq" id="XP_012178105.1">
    <property type="nucleotide sequence ID" value="XM_012322715.1"/>
</dbReference>
<dbReference type="InterPro" id="IPR035979">
    <property type="entry name" value="RBD_domain_sf"/>
</dbReference>
<feature type="domain" description="RRM" evidence="4">
    <location>
        <begin position="309"/>
        <end position="385"/>
    </location>
</feature>
<evidence type="ECO:0000259" key="4">
    <source>
        <dbReference type="PROSITE" id="PS50102"/>
    </source>
</evidence>
<dbReference type="PROSITE" id="PS50102">
    <property type="entry name" value="RRM"/>
    <property type="match status" value="4"/>
</dbReference>
<dbReference type="SMART" id="SM00360">
    <property type="entry name" value="RRM"/>
    <property type="match status" value="4"/>
</dbReference>
<dbReference type="Proteomes" id="UP000006352">
    <property type="component" value="Unassembled WGS sequence"/>
</dbReference>
<sequence>MLANSFRVQIHARSHHLAASVLRCDVSGTIRRSKLPAFLYTARYSTSRSPEVLAKARTSATYDDGIQTRGTQEIGAMSQEQVPISEPGRTTSTAWDHGASDTPTDTLFLGNLSPWATVGELRKIFSRFGEPVIILKVTSAGQSRGFAHLQFPNVQYAKKVLDFHKRYPFMTGGRQLRIVFSTSTSRAREPSSNIARASRSLYVGNVPYNTKEEELQKLFATYGAVVRVNLTRDEENNRCLYAHVDFELLEDTRAILDAQWTKRFELQGRPLWIDYSRTSYRQRRVEQISATEDDDRDVANFRRSYAPSRSLWVGGMPPDVIEEDVKRLFKYWNGCEVNSRDERCRSFAHVDFMSVRLAIEIMESHRKTPLKLLDKRPVLLDFAPPMLRSDYPPNYTLYCPALIGDEIDVRTLFGRHAKNIREIRFRELFFLKSWGRVIDSSAVRSPDHRPLIDPAKKAGFIEFFTTAQARAARDSLNGKVISPGWHLSLEFARQSTLQRKRAAGVVSEFGMQPTEEEKEQLSALYDVMSEKEADGRL</sequence>
<keyword evidence="2 3" id="KW-0694">RNA-binding</keyword>
<dbReference type="InterPro" id="IPR012677">
    <property type="entry name" value="Nucleotide-bd_a/b_plait_sf"/>
</dbReference>